<dbReference type="Gene3D" id="3.40.50.150">
    <property type="entry name" value="Vaccinia Virus protein VP39"/>
    <property type="match status" value="1"/>
</dbReference>
<keyword evidence="5" id="KW-0547">Nucleotide-binding</keyword>
<evidence type="ECO:0000313" key="6">
    <source>
        <dbReference type="Proteomes" id="UP001589774"/>
    </source>
</evidence>
<feature type="coiled-coil region" evidence="1">
    <location>
        <begin position="1097"/>
        <end position="1124"/>
    </location>
</feature>
<dbReference type="InterPro" id="IPR001650">
    <property type="entry name" value="Helicase_C-like"/>
</dbReference>
<dbReference type="InterPro" id="IPR029063">
    <property type="entry name" value="SAM-dependent_MTases_sf"/>
</dbReference>
<name>A0ABV6HJ64_9SPHI</name>
<dbReference type="GO" id="GO:0004386">
    <property type="term" value="F:helicase activity"/>
    <property type="evidence" value="ECO:0007669"/>
    <property type="project" value="UniProtKB-KW"/>
</dbReference>
<keyword evidence="1" id="KW-0175">Coiled coil</keyword>
<gene>
    <name evidence="5" type="ORF">ACFFI0_10040</name>
</gene>
<feature type="coiled-coil region" evidence="1">
    <location>
        <begin position="1577"/>
        <end position="1611"/>
    </location>
</feature>
<feature type="domain" description="Helicase ATP-binding" evidence="3">
    <location>
        <begin position="958"/>
        <end position="1213"/>
    </location>
</feature>
<dbReference type="PANTHER" id="PTHR41313">
    <property type="entry name" value="ADENINE-SPECIFIC METHYLTRANSFERASE"/>
    <property type="match status" value="1"/>
</dbReference>
<accession>A0ABV6HJ64</accession>
<dbReference type="Pfam" id="PF00271">
    <property type="entry name" value="Helicase_C"/>
    <property type="match status" value="1"/>
</dbReference>
<dbReference type="RefSeq" id="WP_130857530.1">
    <property type="nucleotide sequence ID" value="NZ_JBHLWO010000002.1"/>
</dbReference>
<organism evidence="5 6">
    <name type="scientific">Olivibacter oleidegradans</name>
    <dbReference type="NCBI Taxonomy" id="760123"/>
    <lineage>
        <taxon>Bacteria</taxon>
        <taxon>Pseudomonadati</taxon>
        <taxon>Bacteroidota</taxon>
        <taxon>Sphingobacteriia</taxon>
        <taxon>Sphingobacteriales</taxon>
        <taxon>Sphingobacteriaceae</taxon>
        <taxon>Olivibacter</taxon>
    </lineage>
</organism>
<dbReference type="InterPro" id="IPR052933">
    <property type="entry name" value="DNA_Protect_Modify"/>
</dbReference>
<feature type="region of interest" description="Disordered" evidence="2">
    <location>
        <begin position="1792"/>
        <end position="1835"/>
    </location>
</feature>
<reference evidence="5 6" key="1">
    <citation type="submission" date="2024-09" db="EMBL/GenBank/DDBJ databases">
        <authorList>
            <person name="Sun Q."/>
            <person name="Mori K."/>
        </authorList>
    </citation>
    <scope>NUCLEOTIDE SEQUENCE [LARGE SCALE GENOMIC DNA]</scope>
    <source>
        <strain evidence="5 6">CCM 7765</strain>
    </source>
</reference>
<dbReference type="PROSITE" id="PS51192">
    <property type="entry name" value="HELICASE_ATP_BIND_1"/>
    <property type="match status" value="1"/>
</dbReference>
<dbReference type="SMART" id="SM00490">
    <property type="entry name" value="HELICc"/>
    <property type="match status" value="1"/>
</dbReference>
<dbReference type="PROSITE" id="PS51194">
    <property type="entry name" value="HELICASE_CTER"/>
    <property type="match status" value="1"/>
</dbReference>
<sequence length="1835" mass="209138">MGYNVKEKLKDNLAAIRIAFDYRNGKVLAADEAAVLSRYSGFGGIKAVLYDWRDREDWMDQIPSERDRELYPLLDDLHTVLRKNFTPDEYRRTLSSLKHSVLTAFYTPDFLPEIIYGTMDKLGISLRNIYEPSAGAGVFVAGAVKMVPKLESVTAIEKDQLTAMVLEAYASTFPVNVQVQEKGLEETSREENGRADLVISNIPFGNFSVYDPTVTDKNLTGRIHNYFFAKGLDKLRDGGLLAYISTDTFLNSSLNRAAREHLFSRSDLVTLAVLPENLMRDTGNTDAPSHLIIVQKNNSKKALTETDKILLETVSRENDFGSYTLNRYIAEYSDIILGNRMVEGRNQYGEAHLKILQEGEISGIGRRLEALLLDGFGKRFERSRYETVHDPIEPAKVVKEGKKLTFLPPPEGGKREQVTVQLGLFDIPREAPDRSAAYLNELDRASMRADTARIIATIRTPEENDHESVVLITAQQAKTGRYLYRLFSNLREITFRSMWHSGRSLGPELERLRNLLSVYGNTFRFEGDRSLEKAFGLSEKKEDIFHGLQPFHKEGMPLIYEGRIVRLLKPDFGKDRAGFEPLEVGKNRLEASHAYIGLRDGYLRLMELESAEQDTGYARSELNNLYDRFASEHGQLNSAQNRQLATLDPVYSHEVFSSLERREHDRFVKADMLDGPLGADHDFHTEDPVEALAVSLNDKGGVDLDYIGKLTGKEQHLLIAELKGHIYFEPGERRWVTADSYLSGNVVAKLKVAREQVSEEAETPFFADSLQAIEKVQPEKISFELLDFNLGERWIPQEYYSRFASGLFGTPATVSYYRSVDIFKVEIPDANLAVTEEYAIKPKSGRTMYGYTLFEHALENTFPSFSYPIANAEGKEVRVPDNEAIQQAHEKIEKIRDRFLLFMKELPGTEKKAIETAYNELYNCYVLRKFDGTHLKFPGLSRNALGIHDLYNSQKDAIWRIIQSRGALIDHEVGLGKTLTMVVASREMKRLGIAHKPLILALKANVAEIAVTYRKAYPNARILAPTESDFVPAKRTRIFHEIRNNNWDAVILTHDQFGKILQSPEIQQQILQTELFNLERDLDAMEKGNGRTGKQIMKGLEIRKNNLQNRLSEVQRSMDNRKDQDIYFLDMGIDHIFVDESHKFKNLTFSTRHDRVAGLGNTEGSQKALNMLFAVRSLQQKFQSDLCVTFLSGTPISNSLTELYLIFKYLRPNELQRQNISNFDSWAAVYARKTTDFEFSVTNEIIAKERFRHFIKVPELALFYNDITDYKTAEHIKLDRPQVDEVLVNIKPTPEQEEFIARLMSFAQTGDGTLLGRDPLTDTEDKARMLIATNYAKKMAVDMRLISPEYEDHPDNKVNTCARNVALLYGETAAFRGTQLIFSDIGTPGNKGFNVYDALKKKLVEDFHIPAYEITFIHDWTDRKKPELFRKMNSGEIRILIGSTEKAGTGLNVQRRMVALHHLDIPWTPKDLDQRVGRGARQGNVAAKEHKGNKIKNFIYAVEQSLDNYKFNLLKNKQLFISQMKNSGLSVRSIDEGAFDEKSGMNFSEYIAILSGDTTLLEKSRVEKKITVLENLHHSHRQEQARLRYELEDLQSEHEKTGSTLEKLRADEKHYSENLLRDKDGTKMNPIQLSDLSAGDPEIIGNALIKIHSGWKPKGGSGDREQIGSLYGYDLYVHHHCETNGFGKNGWTYRYFNTLYAESPATGIRYTYSGGEPNRDNPKTASRYFLSAIDRVGKLREKSETKYNQQDEKLKGLASLMEKPFQRAEELAALKEELKDLEERLTKKMEATQKIQEGTEVSDKKQREDMDVQVPVIPLKKEEEPAGRKTSAVRL</sequence>
<feature type="compositionally biased region" description="Basic and acidic residues" evidence="2">
    <location>
        <begin position="1801"/>
        <end position="1810"/>
    </location>
</feature>
<dbReference type="SUPFAM" id="SSF53335">
    <property type="entry name" value="S-adenosyl-L-methionine-dependent methyltransferases"/>
    <property type="match status" value="1"/>
</dbReference>
<evidence type="ECO:0000259" key="3">
    <source>
        <dbReference type="PROSITE" id="PS51192"/>
    </source>
</evidence>
<keyword evidence="5" id="KW-0378">Hydrolase</keyword>
<keyword evidence="6" id="KW-1185">Reference proteome</keyword>
<evidence type="ECO:0000256" key="1">
    <source>
        <dbReference type="SAM" id="Coils"/>
    </source>
</evidence>
<dbReference type="InterPro" id="IPR014001">
    <property type="entry name" value="Helicase_ATP-bd"/>
</dbReference>
<evidence type="ECO:0000259" key="4">
    <source>
        <dbReference type="PROSITE" id="PS51194"/>
    </source>
</evidence>
<protein>
    <submittedName>
        <fullName evidence="5">Helicase-related protein</fullName>
    </submittedName>
</protein>
<evidence type="ECO:0000313" key="5">
    <source>
        <dbReference type="EMBL" id="MFC0318652.1"/>
    </source>
</evidence>
<keyword evidence="5" id="KW-0067">ATP-binding</keyword>
<evidence type="ECO:0000256" key="2">
    <source>
        <dbReference type="SAM" id="MobiDB-lite"/>
    </source>
</evidence>
<dbReference type="PRINTS" id="PR00507">
    <property type="entry name" value="N12N6MTFRASE"/>
</dbReference>
<keyword evidence="5" id="KW-0347">Helicase</keyword>
<proteinExistence type="predicted"/>
<dbReference type="SUPFAM" id="SSF52540">
    <property type="entry name" value="P-loop containing nucleoside triphosphate hydrolases"/>
    <property type="match status" value="2"/>
</dbReference>
<dbReference type="PANTHER" id="PTHR41313:SF1">
    <property type="entry name" value="DNA METHYLASE ADENINE-SPECIFIC DOMAIN-CONTAINING PROTEIN"/>
    <property type="match status" value="1"/>
</dbReference>
<dbReference type="EMBL" id="JBHLWO010000002">
    <property type="protein sequence ID" value="MFC0318652.1"/>
    <property type="molecule type" value="Genomic_DNA"/>
</dbReference>
<dbReference type="Gene3D" id="3.40.50.300">
    <property type="entry name" value="P-loop containing nucleotide triphosphate hydrolases"/>
    <property type="match status" value="2"/>
</dbReference>
<comment type="caution">
    <text evidence="5">The sequence shown here is derived from an EMBL/GenBank/DDBJ whole genome shotgun (WGS) entry which is preliminary data.</text>
</comment>
<feature type="domain" description="Helicase C-terminal" evidence="4">
    <location>
        <begin position="1364"/>
        <end position="1517"/>
    </location>
</feature>
<dbReference type="SMART" id="SM00487">
    <property type="entry name" value="DEXDc"/>
    <property type="match status" value="1"/>
</dbReference>
<dbReference type="InterPro" id="IPR027417">
    <property type="entry name" value="P-loop_NTPase"/>
</dbReference>
<dbReference type="Proteomes" id="UP001589774">
    <property type="component" value="Unassembled WGS sequence"/>
</dbReference>